<dbReference type="PANTHER" id="PTHR30290:SF9">
    <property type="entry name" value="OLIGOPEPTIDE-BINDING PROTEIN APPA"/>
    <property type="match status" value="1"/>
</dbReference>
<dbReference type="InterPro" id="IPR039424">
    <property type="entry name" value="SBP_5"/>
</dbReference>
<dbReference type="GO" id="GO:0043190">
    <property type="term" value="C:ATP-binding cassette (ABC) transporter complex"/>
    <property type="evidence" value="ECO:0007669"/>
    <property type="project" value="InterPro"/>
</dbReference>
<feature type="compositionally biased region" description="Polar residues" evidence="4">
    <location>
        <begin position="62"/>
        <end position="74"/>
    </location>
</feature>
<dbReference type="Proteomes" id="UP000613512">
    <property type="component" value="Unassembled WGS sequence"/>
</dbReference>
<evidence type="ECO:0000256" key="4">
    <source>
        <dbReference type="SAM" id="MobiDB-lite"/>
    </source>
</evidence>
<dbReference type="RefSeq" id="WP_188383032.1">
    <property type="nucleotide sequence ID" value="NZ_BMEY01000002.1"/>
</dbReference>
<evidence type="ECO:0000256" key="2">
    <source>
        <dbReference type="ARBA" id="ARBA00022448"/>
    </source>
</evidence>
<dbReference type="CDD" id="cd08510">
    <property type="entry name" value="PBP2_Lactococcal_OppA_like"/>
    <property type="match status" value="1"/>
</dbReference>
<evidence type="ECO:0000313" key="8">
    <source>
        <dbReference type="Proteomes" id="UP000613512"/>
    </source>
</evidence>
<gene>
    <name evidence="7" type="ORF">GCM10008025_04140</name>
</gene>
<evidence type="ECO:0000256" key="5">
    <source>
        <dbReference type="SAM" id="SignalP"/>
    </source>
</evidence>
<keyword evidence="3 5" id="KW-0732">Signal</keyword>
<reference evidence="7" key="2">
    <citation type="submission" date="2020-09" db="EMBL/GenBank/DDBJ databases">
        <authorList>
            <person name="Sun Q."/>
            <person name="Zhou Y."/>
        </authorList>
    </citation>
    <scope>NUCLEOTIDE SEQUENCE</scope>
    <source>
        <strain evidence="7">CGMCC 1.12408</strain>
    </source>
</reference>
<dbReference type="EMBL" id="BMEY01000002">
    <property type="protein sequence ID" value="GGA63450.1"/>
    <property type="molecule type" value="Genomic_DNA"/>
</dbReference>
<dbReference type="NCBIfam" id="NF045467">
    <property type="entry name" value="Opp4A"/>
    <property type="match status" value="1"/>
</dbReference>
<dbReference type="Gene3D" id="3.40.190.10">
    <property type="entry name" value="Periplasmic binding protein-like II"/>
    <property type="match status" value="1"/>
</dbReference>
<dbReference type="GO" id="GO:0042597">
    <property type="term" value="C:periplasmic space"/>
    <property type="evidence" value="ECO:0007669"/>
    <property type="project" value="UniProtKB-ARBA"/>
</dbReference>
<feature type="region of interest" description="Disordered" evidence="4">
    <location>
        <begin position="29"/>
        <end position="83"/>
    </location>
</feature>
<dbReference type="AlphaFoldDB" id="A0A916RP88"/>
<keyword evidence="8" id="KW-1185">Reference proteome</keyword>
<feature type="compositionally biased region" description="Low complexity" evidence="4">
    <location>
        <begin position="30"/>
        <end position="45"/>
    </location>
</feature>
<protein>
    <submittedName>
        <fullName evidence="7">Peptide ABC transporter substrate-binding protein</fullName>
    </submittedName>
</protein>
<accession>A0A916RP88</accession>
<dbReference type="GO" id="GO:0015833">
    <property type="term" value="P:peptide transport"/>
    <property type="evidence" value="ECO:0007669"/>
    <property type="project" value="TreeGrafter"/>
</dbReference>
<dbReference type="Gene3D" id="3.10.105.10">
    <property type="entry name" value="Dipeptide-binding Protein, Domain 3"/>
    <property type="match status" value="1"/>
</dbReference>
<reference evidence="7" key="1">
    <citation type="journal article" date="2014" name="Int. J. Syst. Evol. Microbiol.">
        <title>Complete genome sequence of Corynebacterium casei LMG S-19264T (=DSM 44701T), isolated from a smear-ripened cheese.</title>
        <authorList>
            <consortium name="US DOE Joint Genome Institute (JGI-PGF)"/>
            <person name="Walter F."/>
            <person name="Albersmeier A."/>
            <person name="Kalinowski J."/>
            <person name="Ruckert C."/>
        </authorList>
    </citation>
    <scope>NUCLEOTIDE SEQUENCE</scope>
    <source>
        <strain evidence="7">CGMCC 1.12408</strain>
    </source>
</reference>
<sequence>MSKNVTKLLFALMLAMVLVLAACGDKDTADNGNNNNNTEDPANNENNEDNGEEDPADDEDSNLFSIDDFSQSKNNEGEPIEGGTLNFGLVSDTVFEGTLNWNFYSGAPDAEVIGWFDESMLYMDDTFTYTNEGPAEFTTEPYETDEYPNGVTFTFTIKDGVKWHDGEPVKAEDWAFSYEVIGHPDYPGVRYGPDFSGIIGMEEYNAGEADSISGIEIVDDKTLKITYKESQPSLLTGGVWTYAMPKHLFKDIPVAEMQEHDLVRKNPVGMGPFKVKQITPGESVVYEKFADYWRGEPNLDEVVLKVIAPEVVVQALQTGEVDMVDSFPTDQFVDNADMSNVEWLGQTDLAYTYIGFKLGHWDKEEKKVVMDPDKKMADVNLRRAMWYAVDNNAVGEQFYNGLRWNATTLIIPPFGDYHNSEIETPTYNPDEAKKILDEAGYLDVDGDGIREDKEGNELTINFATMSGGDVAEPLAQYYIQSWKAVGLNVELIDGRLLEFNAFYDRVGQAGDDDPNIDIYQGAWGTGSDVNPYGLYGPDQLFNFPRYESEKNSELLEAGNSLDAFDTDYRIDIYRQWQELMVEDIPVFPTLYRAVLIPVNNRVVNYTIERGANMGLHELGVTQEEPFTHEG</sequence>
<name>A0A916RP88_9BACI</name>
<feature type="compositionally biased region" description="Acidic residues" evidence="4">
    <location>
        <begin position="46"/>
        <end position="61"/>
    </location>
</feature>
<feature type="chain" id="PRO_5038931072" evidence="5">
    <location>
        <begin position="22"/>
        <end position="630"/>
    </location>
</feature>
<comment type="similarity">
    <text evidence="1">Belongs to the bacterial solute-binding protein 5 family.</text>
</comment>
<keyword evidence="2" id="KW-0813">Transport</keyword>
<dbReference type="InterPro" id="IPR000914">
    <property type="entry name" value="SBP_5_dom"/>
</dbReference>
<dbReference type="Pfam" id="PF00496">
    <property type="entry name" value="SBP_bac_5"/>
    <property type="match status" value="1"/>
</dbReference>
<organism evidence="7 8">
    <name type="scientific">Ornithinibacillus halotolerans</name>
    <dbReference type="NCBI Taxonomy" id="1274357"/>
    <lineage>
        <taxon>Bacteria</taxon>
        <taxon>Bacillati</taxon>
        <taxon>Bacillota</taxon>
        <taxon>Bacilli</taxon>
        <taxon>Bacillales</taxon>
        <taxon>Bacillaceae</taxon>
        <taxon>Ornithinibacillus</taxon>
    </lineage>
</organism>
<comment type="caution">
    <text evidence="7">The sequence shown here is derived from an EMBL/GenBank/DDBJ whole genome shotgun (WGS) entry which is preliminary data.</text>
</comment>
<proteinExistence type="inferred from homology"/>
<evidence type="ECO:0000256" key="1">
    <source>
        <dbReference type="ARBA" id="ARBA00005695"/>
    </source>
</evidence>
<dbReference type="InterPro" id="IPR030678">
    <property type="entry name" value="Peptide/Ni-bd"/>
</dbReference>
<feature type="signal peptide" evidence="5">
    <location>
        <begin position="1"/>
        <end position="21"/>
    </location>
</feature>
<dbReference type="SUPFAM" id="SSF53850">
    <property type="entry name" value="Periplasmic binding protein-like II"/>
    <property type="match status" value="1"/>
</dbReference>
<evidence type="ECO:0000259" key="6">
    <source>
        <dbReference type="Pfam" id="PF00496"/>
    </source>
</evidence>
<evidence type="ECO:0000313" key="7">
    <source>
        <dbReference type="EMBL" id="GGA63450.1"/>
    </source>
</evidence>
<dbReference type="PIRSF" id="PIRSF002741">
    <property type="entry name" value="MppA"/>
    <property type="match status" value="1"/>
</dbReference>
<dbReference type="GO" id="GO:1904680">
    <property type="term" value="F:peptide transmembrane transporter activity"/>
    <property type="evidence" value="ECO:0007669"/>
    <property type="project" value="TreeGrafter"/>
</dbReference>
<dbReference type="PROSITE" id="PS51257">
    <property type="entry name" value="PROKAR_LIPOPROTEIN"/>
    <property type="match status" value="1"/>
</dbReference>
<dbReference type="PANTHER" id="PTHR30290">
    <property type="entry name" value="PERIPLASMIC BINDING COMPONENT OF ABC TRANSPORTER"/>
    <property type="match status" value="1"/>
</dbReference>
<evidence type="ECO:0000256" key="3">
    <source>
        <dbReference type="ARBA" id="ARBA00022729"/>
    </source>
</evidence>
<dbReference type="InterPro" id="IPR050034">
    <property type="entry name" value="Opp4A"/>
</dbReference>
<feature type="domain" description="Solute-binding protein family 5" evidence="6">
    <location>
        <begin position="148"/>
        <end position="535"/>
    </location>
</feature>